<dbReference type="Proteomes" id="UP001311730">
    <property type="component" value="Unassembled WGS sequence"/>
</dbReference>
<dbReference type="Pfam" id="PF07791">
    <property type="entry name" value="Imm11"/>
    <property type="match status" value="1"/>
</dbReference>
<protein>
    <submittedName>
        <fullName evidence="2">DUF1629 domain-containing protein</fullName>
    </submittedName>
</protein>
<dbReference type="InterPro" id="IPR012433">
    <property type="entry name" value="Imm11"/>
</dbReference>
<evidence type="ECO:0000313" key="3">
    <source>
        <dbReference type="Proteomes" id="UP001311730"/>
    </source>
</evidence>
<organism evidence="2 3">
    <name type="scientific">Capnocytophaga gingivalis</name>
    <dbReference type="NCBI Taxonomy" id="1017"/>
    <lineage>
        <taxon>Bacteria</taxon>
        <taxon>Pseudomonadati</taxon>
        <taxon>Bacteroidota</taxon>
        <taxon>Flavobacteriia</taxon>
        <taxon>Flavobacteriales</taxon>
        <taxon>Flavobacteriaceae</taxon>
        <taxon>Capnocytophaga</taxon>
    </lineage>
</organism>
<reference evidence="2 3" key="1">
    <citation type="submission" date="2023-12" db="EMBL/GenBank/DDBJ databases">
        <title>Genomic sequences of Capnocytophaga and Parvimonas strains.</title>
        <authorList>
            <person name="Watt R.M."/>
            <person name="Wang M."/>
            <person name="Yang T."/>
            <person name="Tong W.M."/>
        </authorList>
    </citation>
    <scope>NUCLEOTIDE SEQUENCE [LARGE SCALE GENOMIC DNA]</scope>
    <source>
        <strain evidence="2 3">CCUG 13096</strain>
    </source>
</reference>
<dbReference type="RefSeq" id="WP_323982651.1">
    <property type="nucleotide sequence ID" value="NZ_JAYKBW010000003.1"/>
</dbReference>
<comment type="caution">
    <text evidence="2">The sequence shown here is derived from an EMBL/GenBank/DDBJ whole genome shotgun (WGS) entry which is preliminary data.</text>
</comment>
<evidence type="ECO:0000313" key="2">
    <source>
        <dbReference type="EMBL" id="MEB3074211.1"/>
    </source>
</evidence>
<keyword evidence="3" id="KW-1185">Reference proteome</keyword>
<feature type="domain" description="Immunity MXAN-0049 protein" evidence="1">
    <location>
        <begin position="40"/>
        <end position="177"/>
    </location>
</feature>
<gene>
    <name evidence="2" type="ORF">VJJ08_02715</name>
</gene>
<sequence>MYYRLSQFYKRDVSFAYSEAQNPISWLDFFSGQKLNIETPLVFSVDRLDTYLHTYDILPTIGAPLVSSRFRNLFLHLVDNKEIEFFPAHIVDKKGNHDDTFFALNILQLIPCLDKEKSIFEIDEDNYYSIKKWFIEAQKMESYSIVRMKEHSSYIIVSEEFKNICEREKLKGFNFTEEGYSIWR</sequence>
<name>A0ABU5Z9S9_9FLAO</name>
<proteinExistence type="predicted"/>
<dbReference type="EMBL" id="JAYKBW010000003">
    <property type="protein sequence ID" value="MEB3074211.1"/>
    <property type="molecule type" value="Genomic_DNA"/>
</dbReference>
<evidence type="ECO:0000259" key="1">
    <source>
        <dbReference type="Pfam" id="PF07791"/>
    </source>
</evidence>
<accession>A0ABU5Z9S9</accession>